<evidence type="ECO:0000313" key="1">
    <source>
        <dbReference type="EMBL" id="RXH87984.1"/>
    </source>
</evidence>
<gene>
    <name evidence="1" type="ORF">DVH24_037629</name>
</gene>
<organism evidence="1 2">
    <name type="scientific">Malus domestica</name>
    <name type="common">Apple</name>
    <name type="synonym">Pyrus malus</name>
    <dbReference type="NCBI Taxonomy" id="3750"/>
    <lineage>
        <taxon>Eukaryota</taxon>
        <taxon>Viridiplantae</taxon>
        <taxon>Streptophyta</taxon>
        <taxon>Embryophyta</taxon>
        <taxon>Tracheophyta</taxon>
        <taxon>Spermatophyta</taxon>
        <taxon>Magnoliopsida</taxon>
        <taxon>eudicotyledons</taxon>
        <taxon>Gunneridae</taxon>
        <taxon>Pentapetalae</taxon>
        <taxon>rosids</taxon>
        <taxon>fabids</taxon>
        <taxon>Rosales</taxon>
        <taxon>Rosaceae</taxon>
        <taxon>Amygdaloideae</taxon>
        <taxon>Maleae</taxon>
        <taxon>Malus</taxon>
    </lineage>
</organism>
<dbReference type="Proteomes" id="UP000290289">
    <property type="component" value="Chromosome 10"/>
</dbReference>
<dbReference type="EMBL" id="RDQH01000336">
    <property type="protein sequence ID" value="RXH87984.1"/>
    <property type="molecule type" value="Genomic_DNA"/>
</dbReference>
<sequence length="69" mass="8017">MKKNLSVGVAAHTSFLLQTFKEKSEPVTETTYTEARKEERKERGRTYMEAGRGCRTVHMRADRAFHVKE</sequence>
<keyword evidence="2" id="KW-1185">Reference proteome</keyword>
<proteinExistence type="predicted"/>
<reference evidence="1 2" key="1">
    <citation type="submission" date="2018-10" db="EMBL/GenBank/DDBJ databases">
        <title>A high-quality apple genome assembly.</title>
        <authorList>
            <person name="Hu J."/>
        </authorList>
    </citation>
    <scope>NUCLEOTIDE SEQUENCE [LARGE SCALE GENOMIC DNA]</scope>
    <source>
        <strain evidence="2">cv. HFTH1</strain>
        <tissue evidence="1">Young leaf</tissue>
    </source>
</reference>
<accession>A0A498J0W3</accession>
<comment type="caution">
    <text evidence="1">The sequence shown here is derived from an EMBL/GenBank/DDBJ whole genome shotgun (WGS) entry which is preliminary data.</text>
</comment>
<dbReference type="AlphaFoldDB" id="A0A498J0W3"/>
<name>A0A498J0W3_MALDO</name>
<evidence type="ECO:0000313" key="2">
    <source>
        <dbReference type="Proteomes" id="UP000290289"/>
    </source>
</evidence>
<protein>
    <submittedName>
        <fullName evidence="1">Uncharacterized protein</fullName>
    </submittedName>
</protein>